<dbReference type="EMBL" id="JACGCI010000151">
    <property type="protein sequence ID" value="KAF6743252.1"/>
    <property type="molecule type" value="Genomic_DNA"/>
</dbReference>
<evidence type="ECO:0000313" key="4">
    <source>
        <dbReference type="EMBL" id="KAF6743252.1"/>
    </source>
</evidence>
<proteinExistence type="predicted"/>
<comment type="caution">
    <text evidence="4">The sequence shown here is derived from an EMBL/GenBank/DDBJ whole genome shotgun (WGS) entry which is preliminary data.</text>
</comment>
<dbReference type="AlphaFoldDB" id="A0A8H6LWG6"/>
<protein>
    <recommendedName>
        <fullName evidence="3">Ribonuclease H1 N-terminal domain-containing protein</fullName>
    </recommendedName>
</protein>
<feature type="domain" description="Ribonuclease H1 N-terminal" evidence="3">
    <location>
        <begin position="134"/>
        <end position="152"/>
    </location>
</feature>
<evidence type="ECO:0000313" key="5">
    <source>
        <dbReference type="Proteomes" id="UP000521943"/>
    </source>
</evidence>
<keyword evidence="5" id="KW-1185">Reference proteome</keyword>
<dbReference type="SUPFAM" id="SSF55658">
    <property type="entry name" value="L9 N-domain-like"/>
    <property type="match status" value="1"/>
</dbReference>
<keyword evidence="1" id="KW-0175">Coiled coil</keyword>
<evidence type="ECO:0000256" key="1">
    <source>
        <dbReference type="SAM" id="Coils"/>
    </source>
</evidence>
<reference evidence="4 5" key="1">
    <citation type="submission" date="2020-07" db="EMBL/GenBank/DDBJ databases">
        <title>Comparative genomics of pyrophilous fungi reveals a link between fire events and developmental genes.</title>
        <authorList>
            <consortium name="DOE Joint Genome Institute"/>
            <person name="Steindorff A.S."/>
            <person name="Carver A."/>
            <person name="Calhoun S."/>
            <person name="Stillman K."/>
            <person name="Liu H."/>
            <person name="Lipzen A."/>
            <person name="Pangilinan J."/>
            <person name="Labutti K."/>
            <person name="Bruns T.D."/>
            <person name="Grigoriev I.V."/>
        </authorList>
    </citation>
    <scope>NUCLEOTIDE SEQUENCE [LARGE SCALE GENOMIC DNA]</scope>
    <source>
        <strain evidence="4 5">CBS 144469</strain>
    </source>
</reference>
<evidence type="ECO:0000256" key="2">
    <source>
        <dbReference type="SAM" id="MobiDB-lite"/>
    </source>
</evidence>
<gene>
    <name evidence="4" type="ORF">DFP72DRAFT_1080450</name>
</gene>
<evidence type="ECO:0000259" key="3">
    <source>
        <dbReference type="Pfam" id="PF01693"/>
    </source>
</evidence>
<organism evidence="4 5">
    <name type="scientific">Ephemerocybe angulata</name>
    <dbReference type="NCBI Taxonomy" id="980116"/>
    <lineage>
        <taxon>Eukaryota</taxon>
        <taxon>Fungi</taxon>
        <taxon>Dikarya</taxon>
        <taxon>Basidiomycota</taxon>
        <taxon>Agaricomycotina</taxon>
        <taxon>Agaricomycetes</taxon>
        <taxon>Agaricomycetidae</taxon>
        <taxon>Agaricales</taxon>
        <taxon>Agaricineae</taxon>
        <taxon>Psathyrellaceae</taxon>
        <taxon>Ephemerocybe</taxon>
    </lineage>
</organism>
<dbReference type="Proteomes" id="UP000521943">
    <property type="component" value="Unassembled WGS sequence"/>
</dbReference>
<sequence length="213" mass="23785">MSSQNSPRRLRQPGVVIRGADTRSHNDYIGAPPSPARTSGHSAAPQPTIDSLQREIRRLTRQVEELRDAQEAAAVAQQEAADTNQALFVIVNMLREEVRTALDNMDRSFSPLPDDESVLEPVIIPPEFNPNASKFYVVAKGRAPGIYSDHGWASQLIEKLPFDQRRWCRVYSLADAWKYWDTQNAVGAIEITGRTPGDLETYGPASYQLPPRT</sequence>
<dbReference type="Pfam" id="PF01693">
    <property type="entry name" value="Cauli_VI"/>
    <property type="match status" value="1"/>
</dbReference>
<feature type="region of interest" description="Disordered" evidence="2">
    <location>
        <begin position="1"/>
        <end position="48"/>
    </location>
</feature>
<dbReference type="InterPro" id="IPR011320">
    <property type="entry name" value="RNase_H1_N"/>
</dbReference>
<name>A0A8H6LWG6_9AGAR</name>
<dbReference type="OrthoDB" id="3118800at2759"/>
<accession>A0A8H6LWG6</accession>
<dbReference type="InterPro" id="IPR009027">
    <property type="entry name" value="Ribosomal_bL9/RNase_H1_N"/>
</dbReference>
<feature type="coiled-coil region" evidence="1">
    <location>
        <begin position="49"/>
        <end position="86"/>
    </location>
</feature>